<evidence type="ECO:0000256" key="1">
    <source>
        <dbReference type="ARBA" id="ARBA00023157"/>
    </source>
</evidence>
<keyword evidence="7" id="KW-1185">Reference proteome</keyword>
<feature type="region of interest" description="Disordered" evidence="3">
    <location>
        <begin position="568"/>
        <end position="768"/>
    </location>
</feature>
<keyword evidence="4" id="KW-1133">Transmembrane helix</keyword>
<dbReference type="InterPro" id="IPR036055">
    <property type="entry name" value="LDL_receptor-like_sf"/>
</dbReference>
<feature type="compositionally biased region" description="Low complexity" evidence="3">
    <location>
        <begin position="605"/>
        <end position="615"/>
    </location>
</feature>
<feature type="compositionally biased region" description="Basic and acidic residues" evidence="3">
    <location>
        <begin position="670"/>
        <end position="683"/>
    </location>
</feature>
<feature type="compositionally biased region" description="Polar residues" evidence="3">
    <location>
        <begin position="616"/>
        <end position="631"/>
    </location>
</feature>
<dbReference type="AlphaFoldDB" id="A0A8B8EMR9"/>
<dbReference type="PROSITE" id="PS01209">
    <property type="entry name" value="LDLRA_1"/>
    <property type="match status" value="1"/>
</dbReference>
<dbReference type="InterPro" id="IPR042333">
    <property type="entry name" value="LRAD2/Mig-13-like"/>
</dbReference>
<sequence length="965" mass="110253">MQGHCLGLFTFLFTSILSLTLGFDDICQTKYLTLPFAGDRGVLGVNESSGTTGNSPCIMRLQGCTQCRIRMQPIRNDWHFPETNCPSLYMRRQYSLKECIPGCNYLFLFDSVYLNETLQFYTHSGWPSYFKSLSSAVFIGLCSSPQSPPDIKLQYYIEPNQENLSFKHGYVRSPNFPNGYVQNGDVYTWVIENTEYSKILIVFDDWHISPFSGEIFFDDDSFTTRPINGSMDRPVIISRNNKMKVIFSTGHHFLGDQSRYMGFKFKYTFYREADTVPILSTDCGRKYLINSGGVIDFQKIDSVKDYTYDCTWIIKKQSQFDKVYMKIIKFRRDDMLSHSTQEVMIRDGLTSDGEVLDTVYANNYEYDPFFSKTGFYIRFRGLIRPMDNLQIVFTSFREQGFSDCNNHGMFYCGTGRCIPADLKCDRYDHCGDKSDENNNANCLSGGAGWSRSSNYTMTVSVIVPLVISVFLLVILCVLFFLIRRCHNARAQELDRDAGIIPTISAGLGRRRRGRNRQAQRPADFPPTYEEALESPPYEEPPLSYENGFLKPPTYHEAIGNSVVMPPEEEYVEEEDYPPPEFSTIDRSQQHNSTTGSEEIRPVNHSHSMSYSSESSTEIPANRNVSHINSPPYTEVTPQRRLMPTHREQREEEYMERCSSHQGNRSSGQTRPKDDREQERKVMEDQTQPAFRKRGSNSHEPEQLSHSKPPGKDGSRERRSFPPNTSSRPESHSKAAQFNKDEQHCRKGNQRRSEGDWRSKGSDNSSNGLLFNEEHFTEQENRGFLNHAFKDYDRSSLNSQPRTNSASLANLQPLERWVDDRRGMAMSLQQLPTTHCVASSDIHASEHGDLPRRTLTADQRSNSASQEVIRNQQHLQPTNRNISLSVGNLPTLHSLQQHSNQEQNRTRRLPNPSSRSVSLGDLNRRGNSPSGGGRRQAHSQADLSNIQEEGPPNSIVFACESEDVFV</sequence>
<dbReference type="RefSeq" id="XP_022341168.1">
    <property type="nucleotide sequence ID" value="XM_022485460.1"/>
</dbReference>
<evidence type="ECO:0000256" key="3">
    <source>
        <dbReference type="SAM" id="MobiDB-lite"/>
    </source>
</evidence>
<comment type="caution">
    <text evidence="2">Lacks conserved residue(s) required for the propagation of feature annotation.</text>
</comment>
<evidence type="ECO:0000313" key="9">
    <source>
        <dbReference type="RefSeq" id="XP_022341168.1"/>
    </source>
</evidence>
<feature type="compositionally biased region" description="Polar residues" evidence="3">
    <location>
        <begin position="659"/>
        <end position="669"/>
    </location>
</feature>
<dbReference type="SUPFAM" id="SSF57424">
    <property type="entry name" value="LDL receptor-like module"/>
    <property type="match status" value="1"/>
</dbReference>
<feature type="compositionally biased region" description="Basic and acidic residues" evidence="3">
    <location>
        <begin position="728"/>
        <end position="760"/>
    </location>
</feature>
<accession>A0A8B8EMR9</accession>
<dbReference type="KEGG" id="cvn:111135416"/>
<dbReference type="OrthoDB" id="19606at2759"/>
<evidence type="ECO:0000313" key="7">
    <source>
        <dbReference type="Proteomes" id="UP000694844"/>
    </source>
</evidence>
<evidence type="ECO:0000259" key="6">
    <source>
        <dbReference type="SMART" id="SM00042"/>
    </source>
</evidence>
<feature type="transmembrane region" description="Helical" evidence="4">
    <location>
        <begin position="461"/>
        <end position="482"/>
    </location>
</feature>
<proteinExistence type="predicted"/>
<keyword evidence="4" id="KW-0472">Membrane</keyword>
<evidence type="ECO:0000256" key="5">
    <source>
        <dbReference type="SAM" id="SignalP"/>
    </source>
</evidence>
<dbReference type="Gene3D" id="2.60.120.290">
    <property type="entry name" value="Spermadhesin, CUB domain"/>
    <property type="match status" value="1"/>
</dbReference>
<dbReference type="InterPro" id="IPR023415">
    <property type="entry name" value="LDLR_class-A_CS"/>
</dbReference>
<dbReference type="InterPro" id="IPR035914">
    <property type="entry name" value="Sperma_CUB_dom_sf"/>
</dbReference>
<dbReference type="SMART" id="SM00042">
    <property type="entry name" value="CUB"/>
    <property type="match status" value="1"/>
</dbReference>
<dbReference type="Proteomes" id="UP000694844">
    <property type="component" value="Chromosome 5"/>
</dbReference>
<dbReference type="CDD" id="cd00041">
    <property type="entry name" value="CUB"/>
    <property type="match status" value="1"/>
</dbReference>
<feature type="compositionally biased region" description="Basic residues" evidence="3">
    <location>
        <begin position="508"/>
        <end position="517"/>
    </location>
</feature>
<feature type="disulfide bond" evidence="2">
    <location>
        <begin position="412"/>
        <end position="430"/>
    </location>
</feature>
<reference evidence="8 9" key="1">
    <citation type="submission" date="2025-04" db="UniProtKB">
        <authorList>
            <consortium name="RefSeq"/>
        </authorList>
    </citation>
    <scope>IDENTIFICATION</scope>
    <source>
        <tissue evidence="8 9">Whole sample</tissue>
    </source>
</reference>
<feature type="compositionally biased region" description="Polar residues" evidence="3">
    <location>
        <begin position="856"/>
        <end position="902"/>
    </location>
</feature>
<dbReference type="RefSeq" id="XP_022341167.1">
    <property type="nucleotide sequence ID" value="XM_022485459.1"/>
</dbReference>
<dbReference type="PANTHER" id="PTHR24652:SF69">
    <property type="entry name" value="CUB DOMAIN-CONTAINING PROTEIN"/>
    <property type="match status" value="1"/>
</dbReference>
<feature type="compositionally biased region" description="Basic and acidic residues" evidence="3">
    <location>
        <begin position="696"/>
        <end position="719"/>
    </location>
</feature>
<organism evidence="7 9">
    <name type="scientific">Crassostrea virginica</name>
    <name type="common">Eastern oyster</name>
    <dbReference type="NCBI Taxonomy" id="6565"/>
    <lineage>
        <taxon>Eukaryota</taxon>
        <taxon>Metazoa</taxon>
        <taxon>Spiralia</taxon>
        <taxon>Lophotrochozoa</taxon>
        <taxon>Mollusca</taxon>
        <taxon>Bivalvia</taxon>
        <taxon>Autobranchia</taxon>
        <taxon>Pteriomorphia</taxon>
        <taxon>Ostreida</taxon>
        <taxon>Ostreoidea</taxon>
        <taxon>Ostreidae</taxon>
        <taxon>Crassostrea</taxon>
    </lineage>
</organism>
<feature type="region of interest" description="Disordered" evidence="3">
    <location>
        <begin position="508"/>
        <end position="550"/>
    </location>
</feature>
<dbReference type="InterPro" id="IPR002172">
    <property type="entry name" value="LDrepeatLR_classA_rpt"/>
</dbReference>
<dbReference type="GeneID" id="111135416"/>
<keyword evidence="1 2" id="KW-1015">Disulfide bond</keyword>
<dbReference type="Pfam" id="PF00057">
    <property type="entry name" value="Ldl_recept_a"/>
    <property type="match status" value="1"/>
</dbReference>
<dbReference type="SUPFAM" id="SSF49854">
    <property type="entry name" value="Spermadhesin, CUB domain"/>
    <property type="match status" value="1"/>
</dbReference>
<dbReference type="InterPro" id="IPR000859">
    <property type="entry name" value="CUB_dom"/>
</dbReference>
<feature type="domain" description="CUB" evidence="6">
    <location>
        <begin position="159"/>
        <end position="270"/>
    </location>
</feature>
<feature type="chain" id="PRO_5044666477" evidence="5">
    <location>
        <begin position="23"/>
        <end position="965"/>
    </location>
</feature>
<dbReference type="PROSITE" id="PS50068">
    <property type="entry name" value="LDLRA_2"/>
    <property type="match status" value="1"/>
</dbReference>
<evidence type="ECO:0000256" key="4">
    <source>
        <dbReference type="SAM" id="Phobius"/>
    </source>
</evidence>
<gene>
    <name evidence="8 9" type="primary">LOC111135416</name>
</gene>
<dbReference type="PANTHER" id="PTHR24652">
    <property type="entry name" value="LOW-DENSITY LIPOPROTEIN RECEPTOR CLASS A DOMAIN-CONTAINING PROTEIN 2"/>
    <property type="match status" value="1"/>
</dbReference>
<name>A0A8B8EMR9_CRAVI</name>
<feature type="compositionally biased region" description="Polar residues" evidence="3">
    <location>
        <begin position="937"/>
        <end position="946"/>
    </location>
</feature>
<feature type="region of interest" description="Disordered" evidence="3">
    <location>
        <begin position="856"/>
        <end position="953"/>
    </location>
</feature>
<evidence type="ECO:0000256" key="2">
    <source>
        <dbReference type="PROSITE-ProRule" id="PRU00124"/>
    </source>
</evidence>
<keyword evidence="5" id="KW-0732">Signal</keyword>
<feature type="compositionally biased region" description="Polar residues" evidence="3">
    <location>
        <begin position="584"/>
        <end position="596"/>
    </location>
</feature>
<feature type="compositionally biased region" description="Acidic residues" evidence="3">
    <location>
        <begin position="568"/>
        <end position="577"/>
    </location>
</feature>
<feature type="compositionally biased region" description="Basic and acidic residues" evidence="3">
    <location>
        <begin position="644"/>
        <end position="658"/>
    </location>
</feature>
<evidence type="ECO:0000313" key="8">
    <source>
        <dbReference type="RefSeq" id="XP_022341167.1"/>
    </source>
</evidence>
<keyword evidence="4" id="KW-0812">Transmembrane</keyword>
<protein>
    <submittedName>
        <fullName evidence="8 9">Uncharacterized protein LOC111135416</fullName>
    </submittedName>
</protein>
<dbReference type="SMART" id="SM00192">
    <property type="entry name" value="LDLa"/>
    <property type="match status" value="1"/>
</dbReference>
<dbReference type="CDD" id="cd00112">
    <property type="entry name" value="LDLa"/>
    <property type="match status" value="1"/>
</dbReference>
<feature type="signal peptide" evidence="5">
    <location>
        <begin position="1"/>
        <end position="22"/>
    </location>
</feature>
<dbReference type="Gene3D" id="4.10.400.10">
    <property type="entry name" value="Low-density Lipoprotein Receptor"/>
    <property type="match status" value="1"/>
</dbReference>